<dbReference type="EMBL" id="CP063169">
    <property type="protein sequence ID" value="QOR72175.1"/>
    <property type="molecule type" value="Genomic_DNA"/>
</dbReference>
<keyword evidence="1" id="KW-1133">Transmembrane helix</keyword>
<sequence length="50" mass="5399">MVASSVLWIALLALGAVVLVSVTVVTVILLARNRSTPEPQRHEPPRGQRP</sequence>
<dbReference type="KEGG" id="halt:IM660_08065"/>
<protein>
    <submittedName>
        <fullName evidence="2">Uncharacterized protein</fullName>
    </submittedName>
</protein>
<keyword evidence="1" id="KW-0812">Transmembrane</keyword>
<dbReference type="Proteomes" id="UP000593758">
    <property type="component" value="Chromosome"/>
</dbReference>
<keyword evidence="3" id="KW-1185">Reference proteome</keyword>
<dbReference type="AlphaFoldDB" id="A0A7M1SXA4"/>
<accession>A0A7M1SXA4</accession>
<proteinExistence type="predicted"/>
<evidence type="ECO:0000256" key="1">
    <source>
        <dbReference type="SAM" id="Phobius"/>
    </source>
</evidence>
<feature type="transmembrane region" description="Helical" evidence="1">
    <location>
        <begin position="6"/>
        <end position="31"/>
    </location>
</feature>
<evidence type="ECO:0000313" key="2">
    <source>
        <dbReference type="EMBL" id="QOR72175.1"/>
    </source>
</evidence>
<dbReference type="RefSeq" id="WP_193498816.1">
    <property type="nucleotide sequence ID" value="NZ_CP063169.1"/>
</dbReference>
<evidence type="ECO:0000313" key="3">
    <source>
        <dbReference type="Proteomes" id="UP000593758"/>
    </source>
</evidence>
<organism evidence="2 3">
    <name type="scientific">Ruania alkalisoli</name>
    <dbReference type="NCBI Taxonomy" id="2779775"/>
    <lineage>
        <taxon>Bacteria</taxon>
        <taxon>Bacillati</taxon>
        <taxon>Actinomycetota</taxon>
        <taxon>Actinomycetes</taxon>
        <taxon>Micrococcales</taxon>
        <taxon>Ruaniaceae</taxon>
        <taxon>Ruania</taxon>
    </lineage>
</organism>
<gene>
    <name evidence="2" type="ORF">IM660_08065</name>
</gene>
<reference evidence="2 3" key="1">
    <citation type="submission" date="2020-10" db="EMBL/GenBank/DDBJ databases">
        <title>Haloactinobacterium sp. RN3S43, a bacterium isolated from saline soil.</title>
        <authorList>
            <person name="Sun J.-Q."/>
        </authorList>
    </citation>
    <scope>NUCLEOTIDE SEQUENCE [LARGE SCALE GENOMIC DNA]</scope>
    <source>
        <strain evidence="2 3">RN3S43</strain>
    </source>
</reference>
<keyword evidence="1" id="KW-0472">Membrane</keyword>
<name>A0A7M1SXA4_9MICO</name>